<evidence type="ECO:0000313" key="2">
    <source>
        <dbReference type="Proteomes" id="UP000054144"/>
    </source>
</evidence>
<name>A0A0D7AJ72_9AGAR</name>
<protein>
    <submittedName>
        <fullName evidence="1">Uncharacterized protein</fullName>
    </submittedName>
</protein>
<dbReference type="EMBL" id="KN881647">
    <property type="protein sequence ID" value="KIY51910.1"/>
    <property type="molecule type" value="Genomic_DNA"/>
</dbReference>
<accession>A0A0D7AJ72</accession>
<dbReference type="AlphaFoldDB" id="A0A0D7AJ72"/>
<evidence type="ECO:0000313" key="1">
    <source>
        <dbReference type="EMBL" id="KIY51910.1"/>
    </source>
</evidence>
<organism evidence="1 2">
    <name type="scientific">Fistulina hepatica ATCC 64428</name>
    <dbReference type="NCBI Taxonomy" id="1128425"/>
    <lineage>
        <taxon>Eukaryota</taxon>
        <taxon>Fungi</taxon>
        <taxon>Dikarya</taxon>
        <taxon>Basidiomycota</taxon>
        <taxon>Agaricomycotina</taxon>
        <taxon>Agaricomycetes</taxon>
        <taxon>Agaricomycetidae</taxon>
        <taxon>Agaricales</taxon>
        <taxon>Fistulinaceae</taxon>
        <taxon>Fistulina</taxon>
    </lineage>
</organism>
<dbReference type="Proteomes" id="UP000054144">
    <property type="component" value="Unassembled WGS sequence"/>
</dbReference>
<gene>
    <name evidence="1" type="ORF">FISHEDRAFT_70404</name>
</gene>
<proteinExistence type="predicted"/>
<keyword evidence="2" id="KW-1185">Reference proteome</keyword>
<sequence>MYPTPISSHTLLCGLPFSWSSSSWRFIENIDAGAYLSQLLSTAISRATTVSTHTDILIAGHSSTHLDRKIEYDGHHPSRVSSTGPTPVHPAPVARRCQPWLASEWGLQPVRPGWHTSWESPTSPPRTRMLSHVDIGCAMFGQVLLLPTGGLCEPDNVTSRWFGDVAYREPCSTVTVWLETLRIVETMANTSPTCTSRQRAAVRSCFIPRAMSSAHAHDEVEKICGHLFSKHCILTALQGSTVSSDPAAHTCLPTWPTAFYPTLAARSRH</sequence>
<reference evidence="1 2" key="1">
    <citation type="journal article" date="2015" name="Fungal Genet. Biol.">
        <title>Evolution of novel wood decay mechanisms in Agaricales revealed by the genome sequences of Fistulina hepatica and Cylindrobasidium torrendii.</title>
        <authorList>
            <person name="Floudas D."/>
            <person name="Held B.W."/>
            <person name="Riley R."/>
            <person name="Nagy L.G."/>
            <person name="Koehler G."/>
            <person name="Ransdell A.S."/>
            <person name="Younus H."/>
            <person name="Chow J."/>
            <person name="Chiniquy J."/>
            <person name="Lipzen A."/>
            <person name="Tritt A."/>
            <person name="Sun H."/>
            <person name="Haridas S."/>
            <person name="LaButti K."/>
            <person name="Ohm R.A."/>
            <person name="Kues U."/>
            <person name="Blanchette R.A."/>
            <person name="Grigoriev I.V."/>
            <person name="Minto R.E."/>
            <person name="Hibbett D.S."/>
        </authorList>
    </citation>
    <scope>NUCLEOTIDE SEQUENCE [LARGE SCALE GENOMIC DNA]</scope>
    <source>
        <strain evidence="1 2">ATCC 64428</strain>
    </source>
</reference>